<feature type="transmembrane region" description="Helical" evidence="11">
    <location>
        <begin position="37"/>
        <end position="59"/>
    </location>
</feature>
<evidence type="ECO:0000313" key="13">
    <source>
        <dbReference type="EMBL" id="ARU60155.1"/>
    </source>
</evidence>
<evidence type="ECO:0000256" key="10">
    <source>
        <dbReference type="ARBA" id="ARBA00023303"/>
    </source>
</evidence>
<evidence type="ECO:0000256" key="6">
    <source>
        <dbReference type="ARBA" id="ARBA00022958"/>
    </source>
</evidence>
<evidence type="ECO:0000259" key="12">
    <source>
        <dbReference type="Pfam" id="PF00520"/>
    </source>
</evidence>
<sequence>MSFWRFFYEMIILLAVITYAILIFADPADHPYLTETLIARVDLGLILFFGIEYLIRLYLAKEKQKFVKENWFDIIAIIPFDLLFPLARFMRVLRVVRLLKASPLLWSVLGSNQMRKIFAFLAVILVWSASAVYLLEKGNNDSFQTWGDALWWSVVTTTTVGYGDISPVTEGGRIIAAFLMISGIGLIGTFTANLANHWMTFFETPSEEDSMLDLIEEELLHEDDRLQHQMKHNVMQWVRRIESLSETEYQTLLRTLEMLREYDRRDD</sequence>
<dbReference type="KEGG" id="tum:CBW65_03100"/>
<dbReference type="InterPro" id="IPR005821">
    <property type="entry name" value="Ion_trans_dom"/>
</dbReference>
<keyword evidence="3" id="KW-0633">Potassium transport</keyword>
<keyword evidence="10" id="KW-0407">Ion channel</keyword>
<keyword evidence="5" id="KW-0631">Potassium channel</keyword>
<evidence type="ECO:0000256" key="4">
    <source>
        <dbReference type="ARBA" id="ARBA00022692"/>
    </source>
</evidence>
<feature type="transmembrane region" description="Helical" evidence="11">
    <location>
        <begin position="174"/>
        <end position="195"/>
    </location>
</feature>
<comment type="subcellular location">
    <subcellularLocation>
        <location evidence="1">Membrane</location>
        <topology evidence="1">Multi-pass membrane protein</topology>
    </subcellularLocation>
</comment>
<evidence type="ECO:0000256" key="1">
    <source>
        <dbReference type="ARBA" id="ARBA00004141"/>
    </source>
</evidence>
<dbReference type="AlphaFoldDB" id="A0A1Y0IKV9"/>
<dbReference type="RefSeq" id="WP_087455544.1">
    <property type="nucleotide sequence ID" value="NZ_CP021434.1"/>
</dbReference>
<evidence type="ECO:0000256" key="9">
    <source>
        <dbReference type="ARBA" id="ARBA00023136"/>
    </source>
</evidence>
<evidence type="ECO:0000256" key="5">
    <source>
        <dbReference type="ARBA" id="ARBA00022826"/>
    </source>
</evidence>
<dbReference type="SUPFAM" id="SSF81324">
    <property type="entry name" value="Voltage-gated potassium channels"/>
    <property type="match status" value="1"/>
</dbReference>
<dbReference type="EMBL" id="CP021434">
    <property type="protein sequence ID" value="ARU60155.1"/>
    <property type="molecule type" value="Genomic_DNA"/>
</dbReference>
<feature type="transmembrane region" description="Helical" evidence="11">
    <location>
        <begin position="6"/>
        <end position="25"/>
    </location>
</feature>
<gene>
    <name evidence="13" type="ORF">CBW65_03100</name>
</gene>
<dbReference type="Gene3D" id="1.10.287.70">
    <property type="match status" value="1"/>
</dbReference>
<protein>
    <recommendedName>
        <fullName evidence="12">Ion transport domain-containing protein</fullName>
    </recommendedName>
</protein>
<dbReference type="PANTHER" id="PTHR11537">
    <property type="entry name" value="VOLTAGE-GATED POTASSIUM CHANNEL"/>
    <property type="match status" value="1"/>
</dbReference>
<evidence type="ECO:0000256" key="7">
    <source>
        <dbReference type="ARBA" id="ARBA00022989"/>
    </source>
</evidence>
<name>A0A1Y0IKV9_9BACL</name>
<dbReference type="GO" id="GO:0001508">
    <property type="term" value="P:action potential"/>
    <property type="evidence" value="ECO:0007669"/>
    <property type="project" value="TreeGrafter"/>
</dbReference>
<organism evidence="13 14">
    <name type="scientific">Tumebacillus avium</name>
    <dbReference type="NCBI Taxonomy" id="1903704"/>
    <lineage>
        <taxon>Bacteria</taxon>
        <taxon>Bacillati</taxon>
        <taxon>Bacillota</taxon>
        <taxon>Bacilli</taxon>
        <taxon>Bacillales</taxon>
        <taxon>Alicyclobacillaceae</taxon>
        <taxon>Tumebacillus</taxon>
    </lineage>
</organism>
<keyword evidence="8" id="KW-0406">Ion transport</keyword>
<dbReference type="Pfam" id="PF00520">
    <property type="entry name" value="Ion_trans"/>
    <property type="match status" value="1"/>
</dbReference>
<dbReference type="PANTHER" id="PTHR11537:SF254">
    <property type="entry name" value="POTASSIUM VOLTAGE-GATED CHANNEL PROTEIN SHAB"/>
    <property type="match status" value="1"/>
</dbReference>
<proteinExistence type="predicted"/>
<reference evidence="14" key="1">
    <citation type="submission" date="2017-05" db="EMBL/GenBank/DDBJ databases">
        <authorList>
            <person name="Sung H."/>
        </authorList>
    </citation>
    <scope>NUCLEOTIDE SEQUENCE [LARGE SCALE GENOMIC DNA]</scope>
    <source>
        <strain evidence="14">AR23208</strain>
    </source>
</reference>
<evidence type="ECO:0000256" key="8">
    <source>
        <dbReference type="ARBA" id="ARBA00023065"/>
    </source>
</evidence>
<evidence type="ECO:0000313" key="14">
    <source>
        <dbReference type="Proteomes" id="UP000195437"/>
    </source>
</evidence>
<keyword evidence="2" id="KW-0813">Transport</keyword>
<feature type="domain" description="Ion transport" evidence="12">
    <location>
        <begin position="6"/>
        <end position="196"/>
    </location>
</feature>
<keyword evidence="4 11" id="KW-0812">Transmembrane</keyword>
<dbReference type="Proteomes" id="UP000195437">
    <property type="component" value="Chromosome"/>
</dbReference>
<keyword evidence="14" id="KW-1185">Reference proteome</keyword>
<feature type="transmembrane region" description="Helical" evidence="11">
    <location>
        <begin position="117"/>
        <end position="135"/>
    </location>
</feature>
<evidence type="ECO:0000256" key="3">
    <source>
        <dbReference type="ARBA" id="ARBA00022538"/>
    </source>
</evidence>
<keyword evidence="6" id="KW-0630">Potassium</keyword>
<evidence type="ECO:0000256" key="2">
    <source>
        <dbReference type="ARBA" id="ARBA00022448"/>
    </source>
</evidence>
<dbReference type="GO" id="GO:0005249">
    <property type="term" value="F:voltage-gated potassium channel activity"/>
    <property type="evidence" value="ECO:0007669"/>
    <property type="project" value="InterPro"/>
</dbReference>
<accession>A0A1Y0IKV9</accession>
<evidence type="ECO:0000256" key="11">
    <source>
        <dbReference type="SAM" id="Phobius"/>
    </source>
</evidence>
<keyword evidence="9 11" id="KW-0472">Membrane</keyword>
<dbReference type="GO" id="GO:0008076">
    <property type="term" value="C:voltage-gated potassium channel complex"/>
    <property type="evidence" value="ECO:0007669"/>
    <property type="project" value="InterPro"/>
</dbReference>
<keyword evidence="7 11" id="KW-1133">Transmembrane helix</keyword>
<dbReference type="InterPro" id="IPR028325">
    <property type="entry name" value="VG_K_chnl"/>
</dbReference>
<dbReference type="OrthoDB" id="9785285at2"/>